<protein>
    <submittedName>
        <fullName evidence="1">Uncharacterized protein</fullName>
    </submittedName>
</protein>
<accession>A0A2P6VDU4</accession>
<dbReference type="EMBL" id="LHPF02000011">
    <property type="protein sequence ID" value="PSC72270.1"/>
    <property type="molecule type" value="Genomic_DNA"/>
</dbReference>
<proteinExistence type="predicted"/>
<dbReference type="Proteomes" id="UP000239649">
    <property type="component" value="Unassembled WGS sequence"/>
</dbReference>
<organism evidence="1 2">
    <name type="scientific">Micractinium conductrix</name>
    <dbReference type="NCBI Taxonomy" id="554055"/>
    <lineage>
        <taxon>Eukaryota</taxon>
        <taxon>Viridiplantae</taxon>
        <taxon>Chlorophyta</taxon>
        <taxon>core chlorophytes</taxon>
        <taxon>Trebouxiophyceae</taxon>
        <taxon>Chlorellales</taxon>
        <taxon>Chlorellaceae</taxon>
        <taxon>Chlorella clade</taxon>
        <taxon>Micractinium</taxon>
    </lineage>
</organism>
<name>A0A2P6VDU4_9CHLO</name>
<dbReference type="OrthoDB" id="2018788at2759"/>
<dbReference type="STRING" id="554055.A0A2P6VDU4"/>
<keyword evidence="2" id="KW-1185">Reference proteome</keyword>
<sequence length="86" mass="9455">MQTFADKQEAQRPKRLPSLEYIFKGDVAAGEVEYFEVFCNTNAHATAFDARVLLTLRTAGGLRVTTEGKLTGVKADVEDYLTQLGA</sequence>
<gene>
    <name evidence="1" type="ORF">C2E20_4509</name>
</gene>
<comment type="caution">
    <text evidence="1">The sequence shown here is derived from an EMBL/GenBank/DDBJ whole genome shotgun (WGS) entry which is preliminary data.</text>
</comment>
<reference evidence="1 2" key="1">
    <citation type="journal article" date="2018" name="Plant J.">
        <title>Genome sequences of Chlorella sorokiniana UTEX 1602 and Micractinium conductrix SAG 241.80: implications to maltose excretion by a green alga.</title>
        <authorList>
            <person name="Arriola M.B."/>
            <person name="Velmurugan N."/>
            <person name="Zhang Y."/>
            <person name="Plunkett M.H."/>
            <person name="Hondzo H."/>
            <person name="Barney B.M."/>
        </authorList>
    </citation>
    <scope>NUCLEOTIDE SEQUENCE [LARGE SCALE GENOMIC DNA]</scope>
    <source>
        <strain evidence="1 2">SAG 241.80</strain>
    </source>
</reference>
<dbReference type="AlphaFoldDB" id="A0A2P6VDU4"/>
<evidence type="ECO:0000313" key="1">
    <source>
        <dbReference type="EMBL" id="PSC72270.1"/>
    </source>
</evidence>
<evidence type="ECO:0000313" key="2">
    <source>
        <dbReference type="Proteomes" id="UP000239649"/>
    </source>
</evidence>